<proteinExistence type="predicted"/>
<keyword evidence="2" id="KW-1185">Reference proteome</keyword>
<protein>
    <submittedName>
        <fullName evidence="1">Uncharacterized protein</fullName>
    </submittedName>
</protein>
<name>A0A9P7EA06_9AGAM</name>
<dbReference type="RefSeq" id="XP_041192343.1">
    <property type="nucleotide sequence ID" value="XM_041341628.1"/>
</dbReference>
<evidence type="ECO:0000313" key="2">
    <source>
        <dbReference type="Proteomes" id="UP000807769"/>
    </source>
</evidence>
<dbReference type="AlphaFoldDB" id="A0A9P7EA06"/>
<comment type="caution">
    <text evidence="1">The sequence shown here is derived from an EMBL/GenBank/DDBJ whole genome shotgun (WGS) entry which is preliminary data.</text>
</comment>
<reference evidence="1" key="1">
    <citation type="journal article" date="2020" name="New Phytol.">
        <title>Comparative genomics reveals dynamic genome evolution in host specialist ectomycorrhizal fungi.</title>
        <authorList>
            <person name="Lofgren L.A."/>
            <person name="Nguyen N.H."/>
            <person name="Vilgalys R."/>
            <person name="Ruytinx J."/>
            <person name="Liao H.L."/>
            <person name="Branco S."/>
            <person name="Kuo A."/>
            <person name="LaButti K."/>
            <person name="Lipzen A."/>
            <person name="Andreopoulos W."/>
            <person name="Pangilinan J."/>
            <person name="Riley R."/>
            <person name="Hundley H."/>
            <person name="Na H."/>
            <person name="Barry K."/>
            <person name="Grigoriev I.V."/>
            <person name="Stajich J.E."/>
            <person name="Kennedy P.G."/>
        </authorList>
    </citation>
    <scope>NUCLEOTIDE SEQUENCE</scope>
    <source>
        <strain evidence="1">MN1</strain>
    </source>
</reference>
<gene>
    <name evidence="1" type="ORF">BJ212DRAFT_1507826</name>
</gene>
<dbReference type="EMBL" id="JABBWG010000019">
    <property type="protein sequence ID" value="KAG1815206.1"/>
    <property type="molecule type" value="Genomic_DNA"/>
</dbReference>
<dbReference type="Proteomes" id="UP000807769">
    <property type="component" value="Unassembled WGS sequence"/>
</dbReference>
<feature type="non-terminal residue" evidence="1">
    <location>
        <position position="112"/>
    </location>
</feature>
<evidence type="ECO:0000313" key="1">
    <source>
        <dbReference type="EMBL" id="KAG1815206.1"/>
    </source>
</evidence>
<sequence>ANVTRSANSSGKWADNELVAYNITVTAIPPALILYLPPPAWMCVDANVSDSTYSFLQYPNDATTPDHGMAVRVHRIDEFAREVLITVGFEKGRYGVFSPRSIPLMITVKSRR</sequence>
<dbReference type="GeneID" id="64635644"/>
<organism evidence="1 2">
    <name type="scientific">Suillus subaureus</name>
    <dbReference type="NCBI Taxonomy" id="48587"/>
    <lineage>
        <taxon>Eukaryota</taxon>
        <taxon>Fungi</taxon>
        <taxon>Dikarya</taxon>
        <taxon>Basidiomycota</taxon>
        <taxon>Agaricomycotina</taxon>
        <taxon>Agaricomycetes</taxon>
        <taxon>Agaricomycetidae</taxon>
        <taxon>Boletales</taxon>
        <taxon>Suillineae</taxon>
        <taxon>Suillaceae</taxon>
        <taxon>Suillus</taxon>
    </lineage>
</organism>
<dbReference type="OrthoDB" id="3253976at2759"/>
<accession>A0A9P7EA06</accession>